<dbReference type="InterPro" id="IPR036390">
    <property type="entry name" value="WH_DNA-bd_sf"/>
</dbReference>
<dbReference type="SUPFAM" id="SSF53383">
    <property type="entry name" value="PLP-dependent transferases"/>
    <property type="match status" value="1"/>
</dbReference>
<dbReference type="SMART" id="SM00345">
    <property type="entry name" value="HTH_GNTR"/>
    <property type="match status" value="1"/>
</dbReference>
<proteinExistence type="inferred from homology"/>
<keyword evidence="5" id="KW-0804">Transcription</keyword>
<sequence length="534" mass="57951">MHTPPLSASPGRHRWQDVHDWIIRQIDGDIWSEGTRLPSVRALARLFDTSLGTVQRALAALESEARVHTVPRAGILVSARAHPDDEAVDFSALTVRVDQAVVQMLSQAVQPGHLAFSSAVLADELTPHVQLKRCLATVARQYGHELHGFVPPPGLPRLRRHIAALMLARGVPCSPDDILITSGDSVAMELALTAAVPPGARIAIECPTYYGILQVIERLSMKAVPIRTDPCTGISLTQLHAAIRQGHVDAIFLNPTLHNPLGFVMPAAARQQLATLAEAAGIPVIEDDVFHDLAPADDDLTGAPSTRPTPTARHANSAPGRATEPHRADTASTQPRAHTTTNDRPSPTRRPPTRTTPAIKHWLPDNTIHCASFSKTLTPGYRVGWCVPGRHRTAILAQMFSRNLSVSGLAQAVLTEFLARGYLPPHISTLRQRLADNTRFLQHLVENHFPAGTRYQPPPGGFIHWLQLPAGTHLPTLQESARQLGCPIGPSGIFYPDARPTTAIRLCLGRALTPDVARALRNLSDCAHHALTPR</sequence>
<dbReference type="Pfam" id="PF00155">
    <property type="entry name" value="Aminotran_1_2"/>
    <property type="match status" value="2"/>
</dbReference>
<dbReference type="OrthoDB" id="9804020at2"/>
<dbReference type="PANTHER" id="PTHR46577">
    <property type="entry name" value="HTH-TYPE TRANSCRIPTIONAL REGULATORY PROTEIN GABR"/>
    <property type="match status" value="1"/>
</dbReference>
<dbReference type="EMBL" id="RRUE01000002">
    <property type="protein sequence ID" value="RRN43715.1"/>
    <property type="molecule type" value="Genomic_DNA"/>
</dbReference>
<dbReference type="Gene3D" id="3.90.1150.10">
    <property type="entry name" value="Aspartate Aminotransferase, domain 1"/>
    <property type="match status" value="1"/>
</dbReference>
<dbReference type="PROSITE" id="PS50949">
    <property type="entry name" value="HTH_GNTR"/>
    <property type="match status" value="1"/>
</dbReference>
<dbReference type="GO" id="GO:0003700">
    <property type="term" value="F:DNA-binding transcription factor activity"/>
    <property type="evidence" value="ECO:0007669"/>
    <property type="project" value="InterPro"/>
</dbReference>
<dbReference type="GO" id="GO:0003677">
    <property type="term" value="F:DNA binding"/>
    <property type="evidence" value="ECO:0007669"/>
    <property type="project" value="UniProtKB-KW"/>
</dbReference>
<dbReference type="InterPro" id="IPR015424">
    <property type="entry name" value="PyrdxlP-dep_Trfase"/>
</dbReference>
<keyword evidence="8" id="KW-0032">Aminotransferase</keyword>
<evidence type="ECO:0000256" key="1">
    <source>
        <dbReference type="ARBA" id="ARBA00005384"/>
    </source>
</evidence>
<protein>
    <submittedName>
        <fullName evidence="8">PLP-dependent aminotransferase family protein</fullName>
    </submittedName>
</protein>
<dbReference type="InterPro" id="IPR036388">
    <property type="entry name" value="WH-like_DNA-bd_sf"/>
</dbReference>
<dbReference type="PANTHER" id="PTHR46577:SF1">
    <property type="entry name" value="HTH-TYPE TRANSCRIPTIONAL REGULATORY PROTEIN GABR"/>
    <property type="match status" value="1"/>
</dbReference>
<dbReference type="CDD" id="cd07377">
    <property type="entry name" value="WHTH_GntR"/>
    <property type="match status" value="1"/>
</dbReference>
<dbReference type="InterPro" id="IPR015421">
    <property type="entry name" value="PyrdxlP-dep_Trfase_major"/>
</dbReference>
<dbReference type="Pfam" id="PF00392">
    <property type="entry name" value="GntR"/>
    <property type="match status" value="1"/>
</dbReference>
<dbReference type="RefSeq" id="WP_125095919.1">
    <property type="nucleotide sequence ID" value="NZ_RRUE01000002.1"/>
</dbReference>
<dbReference type="InterPro" id="IPR015422">
    <property type="entry name" value="PyrdxlP-dep_Trfase_small"/>
</dbReference>
<dbReference type="GO" id="GO:0008483">
    <property type="term" value="F:transaminase activity"/>
    <property type="evidence" value="ECO:0007669"/>
    <property type="project" value="UniProtKB-KW"/>
</dbReference>
<evidence type="ECO:0000256" key="2">
    <source>
        <dbReference type="ARBA" id="ARBA00022898"/>
    </source>
</evidence>
<keyword evidence="9" id="KW-1185">Reference proteome</keyword>
<comment type="similarity">
    <text evidence="1">In the C-terminal section; belongs to the class-I pyridoxal-phosphate-dependent aminotransferase family.</text>
</comment>
<dbReference type="GO" id="GO:0030170">
    <property type="term" value="F:pyridoxal phosphate binding"/>
    <property type="evidence" value="ECO:0007669"/>
    <property type="project" value="InterPro"/>
</dbReference>
<gene>
    <name evidence="8" type="ORF">EHV23_09845</name>
</gene>
<dbReference type="InterPro" id="IPR051446">
    <property type="entry name" value="HTH_trans_reg/aminotransferase"/>
</dbReference>
<evidence type="ECO:0000256" key="3">
    <source>
        <dbReference type="ARBA" id="ARBA00023015"/>
    </source>
</evidence>
<reference evidence="8 9" key="1">
    <citation type="submission" date="2018-11" db="EMBL/GenBank/DDBJ databases">
        <title>Genome sequencing of Lautropia sp. KCOM 2505 (= ChDC F240).</title>
        <authorList>
            <person name="Kook J.-K."/>
            <person name="Park S.-N."/>
            <person name="Lim Y.K."/>
        </authorList>
    </citation>
    <scope>NUCLEOTIDE SEQUENCE [LARGE SCALE GENOMIC DNA]</scope>
    <source>
        <strain evidence="8 9">KCOM 2505</strain>
    </source>
</reference>
<evidence type="ECO:0000313" key="8">
    <source>
        <dbReference type="EMBL" id="RRN43715.1"/>
    </source>
</evidence>
<evidence type="ECO:0000256" key="4">
    <source>
        <dbReference type="ARBA" id="ARBA00023125"/>
    </source>
</evidence>
<dbReference type="Proteomes" id="UP000270261">
    <property type="component" value="Unassembled WGS sequence"/>
</dbReference>
<keyword evidence="2" id="KW-0663">Pyridoxal phosphate</keyword>
<dbReference type="SUPFAM" id="SSF46785">
    <property type="entry name" value="Winged helix' DNA-binding domain"/>
    <property type="match status" value="1"/>
</dbReference>
<feature type="domain" description="HTH gntR-type" evidence="7">
    <location>
        <begin position="12"/>
        <end position="80"/>
    </location>
</feature>
<keyword evidence="4" id="KW-0238">DNA-binding</keyword>
<dbReference type="CDD" id="cd00609">
    <property type="entry name" value="AAT_like"/>
    <property type="match status" value="1"/>
</dbReference>
<evidence type="ECO:0000256" key="5">
    <source>
        <dbReference type="ARBA" id="ARBA00023163"/>
    </source>
</evidence>
<dbReference type="InterPro" id="IPR000524">
    <property type="entry name" value="Tscrpt_reg_HTH_GntR"/>
</dbReference>
<comment type="caution">
    <text evidence="8">The sequence shown here is derived from an EMBL/GenBank/DDBJ whole genome shotgun (WGS) entry which is preliminary data.</text>
</comment>
<organism evidence="8 9">
    <name type="scientific">Lautropia dentalis</name>
    <dbReference type="NCBI Taxonomy" id="2490857"/>
    <lineage>
        <taxon>Bacteria</taxon>
        <taxon>Pseudomonadati</taxon>
        <taxon>Pseudomonadota</taxon>
        <taxon>Betaproteobacteria</taxon>
        <taxon>Burkholderiales</taxon>
        <taxon>Burkholderiaceae</taxon>
        <taxon>Lautropia</taxon>
    </lineage>
</organism>
<dbReference type="AlphaFoldDB" id="A0A426FMC9"/>
<dbReference type="Gene3D" id="1.10.10.10">
    <property type="entry name" value="Winged helix-like DNA-binding domain superfamily/Winged helix DNA-binding domain"/>
    <property type="match status" value="1"/>
</dbReference>
<dbReference type="InterPro" id="IPR004839">
    <property type="entry name" value="Aminotransferase_I/II_large"/>
</dbReference>
<feature type="region of interest" description="Disordered" evidence="6">
    <location>
        <begin position="295"/>
        <end position="360"/>
    </location>
</feature>
<evidence type="ECO:0000313" key="9">
    <source>
        <dbReference type="Proteomes" id="UP000270261"/>
    </source>
</evidence>
<dbReference type="Gene3D" id="3.40.640.10">
    <property type="entry name" value="Type I PLP-dependent aspartate aminotransferase-like (Major domain)"/>
    <property type="match status" value="2"/>
</dbReference>
<keyword evidence="3" id="KW-0805">Transcription regulation</keyword>
<name>A0A426FMC9_9BURK</name>
<accession>A0A426FMC9</accession>
<evidence type="ECO:0000259" key="7">
    <source>
        <dbReference type="PROSITE" id="PS50949"/>
    </source>
</evidence>
<keyword evidence="8" id="KW-0808">Transferase</keyword>
<evidence type="ECO:0000256" key="6">
    <source>
        <dbReference type="SAM" id="MobiDB-lite"/>
    </source>
</evidence>